<dbReference type="Proteomes" id="UP000297475">
    <property type="component" value="Unassembled WGS sequence"/>
</dbReference>
<organism evidence="1 2">
    <name type="scientific">Natronospirillum operosum</name>
    <dbReference type="NCBI Taxonomy" id="2759953"/>
    <lineage>
        <taxon>Bacteria</taxon>
        <taxon>Pseudomonadati</taxon>
        <taxon>Pseudomonadota</taxon>
        <taxon>Gammaproteobacteria</taxon>
        <taxon>Oceanospirillales</taxon>
        <taxon>Natronospirillaceae</taxon>
        <taxon>Natronospirillum</taxon>
    </lineage>
</organism>
<dbReference type="SUPFAM" id="SSF69279">
    <property type="entry name" value="Phage tail proteins"/>
    <property type="match status" value="1"/>
</dbReference>
<proteinExistence type="predicted"/>
<evidence type="ECO:0000313" key="2">
    <source>
        <dbReference type="Proteomes" id="UP000297475"/>
    </source>
</evidence>
<dbReference type="EMBL" id="SRMF01000005">
    <property type="protein sequence ID" value="TGG92539.1"/>
    <property type="molecule type" value="Genomic_DNA"/>
</dbReference>
<gene>
    <name evidence="1" type="ORF">E4656_13805</name>
</gene>
<dbReference type="Pfam" id="PF05954">
    <property type="entry name" value="Phage_GPD"/>
    <property type="match status" value="1"/>
</dbReference>
<keyword evidence="2" id="KW-1185">Reference proteome</keyword>
<reference evidence="1 2" key="1">
    <citation type="submission" date="2019-04" db="EMBL/GenBank/DDBJ databases">
        <title>Natronospirillum operosus gen. nov., sp. nov., a haloalkaliphilic satellite isolated from decaying biomass of laboratory culture of cyanobacterium Geitlerinema sp. and proposal of Natronospirillaceae fam. nov. and Saccharospirillaceae fam. nov.</title>
        <authorList>
            <person name="Kevbrin V."/>
            <person name="Boltyanskaya Y."/>
            <person name="Koziaeva V."/>
            <person name="Grouzdev D.S."/>
            <person name="Park M."/>
            <person name="Cho J."/>
        </authorList>
    </citation>
    <scope>NUCLEOTIDE SEQUENCE [LARGE SCALE GENOMIC DNA]</scope>
    <source>
        <strain evidence="1 2">G-116</strain>
    </source>
</reference>
<dbReference type="RefSeq" id="WP_135483872.1">
    <property type="nucleotide sequence ID" value="NZ_SRMF01000005.1"/>
</dbReference>
<dbReference type="OrthoDB" id="4070623at2"/>
<dbReference type="AlphaFoldDB" id="A0A4Z0WCL9"/>
<accession>A0A4Z0WCL9</accession>
<evidence type="ECO:0008006" key="3">
    <source>
        <dbReference type="Google" id="ProtNLM"/>
    </source>
</evidence>
<evidence type="ECO:0000313" key="1">
    <source>
        <dbReference type="EMBL" id="TGG92539.1"/>
    </source>
</evidence>
<protein>
    <recommendedName>
        <fullName evidence="3">Phage late control D family protein</fullName>
    </recommendedName>
</protein>
<sequence length="317" mass="35426">MKMHEPVFKIEGENPEVTKFVKNHLREARLEDQSGVHADALEIELAMPEEAPWPDDGTTLSCRLGYSDIHQDRKRFAVDQIAHMGPPSHLLISATTAAFNSATRAPKERSFNNQTFGEILDTVVSEHGYEAQFVPASLGNVYIAHIDQTGQSDLQFIHDLAETYGAMFKPVDGRWVVVSYEADLTPKLVIRPSDVTTYRTHHMARRVYRSVRAFYQDYGLASRVPVTVGSGEPEHLLPQVFVDEDTALAKARAALVESRRGAREGTLHMPGRPDLSSQDVITLEGFGGRTDGDWRITSNIHTQNKRGYTSRIELEGV</sequence>
<name>A0A4Z0WCL9_9GAMM</name>
<comment type="caution">
    <text evidence="1">The sequence shown here is derived from an EMBL/GenBank/DDBJ whole genome shotgun (WGS) entry which is preliminary data.</text>
</comment>